<protein>
    <submittedName>
        <fullName evidence="5">Gamma-glutamyltransferase 1</fullName>
    </submittedName>
</protein>
<dbReference type="Pfam" id="PF01019">
    <property type="entry name" value="G_glu_transpept"/>
    <property type="match status" value="1"/>
</dbReference>
<dbReference type="InterPro" id="IPR051792">
    <property type="entry name" value="GGT_bact"/>
</dbReference>
<comment type="caution">
    <text evidence="5">The sequence shown here is derived from an EMBL/GenBank/DDBJ whole genome shotgun (WGS) entry which is preliminary data.</text>
</comment>
<reference evidence="5 6" key="1">
    <citation type="submission" date="2019-03" db="EMBL/GenBank/DDBJ databases">
        <title>Genomic Encyclopedia of Type Strains, Phase IV (KMG-IV): sequencing the most valuable type-strain genomes for metagenomic binning, comparative biology and taxonomic classification.</title>
        <authorList>
            <person name="Goeker M."/>
        </authorList>
    </citation>
    <scope>NUCLEOTIDE SEQUENCE [LARGE SCALE GENOMIC DNA]</scope>
    <source>
        <strain evidence="5 6">DSM 9035</strain>
    </source>
</reference>
<keyword evidence="4" id="KW-0865">Zymogen</keyword>
<sequence>MTSRVDAVIRHVEQLEAGHAGPKGIVVAPQPLAVEVGAHILREGGNAIDAALATAFAQGIVDPFMGGIGGFGCLCLHAAQAGKSVAIGFHGKAGSKARPDIFQADVVGQIHGHGERYEVKGAVNQVGHRSVVVPGTLAGFAAAHQAHGRLPWHVLFEPAIALARAGIALPGEVYDRWVAVPEPGHRSCWERVNATQACRDIFTRDGAFLPPGALLRQPDYAAVLERIAKVGAQDFYTGEIAAAIVEEFRRNNGLFDAEDMAAYRPTVGEPVTAEYRGYEVRTMPLPASGPQLAQMLDVLKHLPLGRIFARDPKLYVHLVARVILAGFADRARHYGDPQFTDPPLALLRSPDYVAQLLERVCGDDRIEVPGMTYREAPTTTNVCVLDSEGNALAMTHTLGSASGVVVPGLGFVFNNCMYQYNPMPGMPNSIAPGKSRMTGITPTLLLRDGQPRAAIGGLGGTRILTAVMHTLLNVVDLGMTPVEAVDAPRFHAEGPWLELEARLTPGMGDYLTGKGWNLRPSPRGYDRAFAIAHIALRHPDGRFAGGSDPRGGGGLALA</sequence>
<proteinExistence type="inferred from homology"/>
<evidence type="ECO:0000256" key="3">
    <source>
        <dbReference type="ARBA" id="ARBA00022801"/>
    </source>
</evidence>
<keyword evidence="3" id="KW-0378">Hydrolase</keyword>
<keyword evidence="2 5" id="KW-0808">Transferase</keyword>
<dbReference type="AlphaFoldDB" id="A0A4R3LT78"/>
<comment type="similarity">
    <text evidence="1">Belongs to the gamma-glutamyltransferase family.</text>
</comment>
<dbReference type="Gene3D" id="1.10.246.130">
    <property type="match status" value="1"/>
</dbReference>
<dbReference type="GO" id="GO:0016740">
    <property type="term" value="F:transferase activity"/>
    <property type="evidence" value="ECO:0007669"/>
    <property type="project" value="UniProtKB-KW"/>
</dbReference>
<keyword evidence="6" id="KW-1185">Reference proteome</keyword>
<dbReference type="RefSeq" id="WP_132032699.1">
    <property type="nucleotide sequence ID" value="NZ_SMAI01000009.1"/>
</dbReference>
<evidence type="ECO:0000256" key="2">
    <source>
        <dbReference type="ARBA" id="ARBA00022679"/>
    </source>
</evidence>
<dbReference type="PANTHER" id="PTHR43199">
    <property type="entry name" value="GLUTATHIONE HYDROLASE"/>
    <property type="match status" value="1"/>
</dbReference>
<evidence type="ECO:0000313" key="6">
    <source>
        <dbReference type="Proteomes" id="UP000294664"/>
    </source>
</evidence>
<dbReference type="GO" id="GO:0016787">
    <property type="term" value="F:hydrolase activity"/>
    <property type="evidence" value="ECO:0007669"/>
    <property type="project" value="UniProtKB-KW"/>
</dbReference>
<organism evidence="5 6">
    <name type="scientific">Aquabacter spiritensis</name>
    <dbReference type="NCBI Taxonomy" id="933073"/>
    <lineage>
        <taxon>Bacteria</taxon>
        <taxon>Pseudomonadati</taxon>
        <taxon>Pseudomonadota</taxon>
        <taxon>Alphaproteobacteria</taxon>
        <taxon>Hyphomicrobiales</taxon>
        <taxon>Xanthobacteraceae</taxon>
        <taxon>Aquabacter</taxon>
    </lineage>
</organism>
<dbReference type="PRINTS" id="PR01210">
    <property type="entry name" value="GGTRANSPTASE"/>
</dbReference>
<name>A0A4R3LT78_9HYPH</name>
<dbReference type="PANTHER" id="PTHR43199:SF1">
    <property type="entry name" value="GLUTATHIONE HYDROLASE PROENZYME"/>
    <property type="match status" value="1"/>
</dbReference>
<evidence type="ECO:0000313" key="5">
    <source>
        <dbReference type="EMBL" id="TCT03601.1"/>
    </source>
</evidence>
<dbReference type="OrthoDB" id="9781342at2"/>
<evidence type="ECO:0000256" key="4">
    <source>
        <dbReference type="ARBA" id="ARBA00023145"/>
    </source>
</evidence>
<dbReference type="EMBL" id="SMAI01000009">
    <property type="protein sequence ID" value="TCT03601.1"/>
    <property type="molecule type" value="Genomic_DNA"/>
</dbReference>
<gene>
    <name evidence="5" type="ORF">EDC64_109151</name>
</gene>
<dbReference type="SUPFAM" id="SSF56235">
    <property type="entry name" value="N-terminal nucleophile aminohydrolases (Ntn hydrolases)"/>
    <property type="match status" value="1"/>
</dbReference>
<dbReference type="InterPro" id="IPR043138">
    <property type="entry name" value="GGT_lsub"/>
</dbReference>
<dbReference type="InterPro" id="IPR029055">
    <property type="entry name" value="Ntn_hydrolases_N"/>
</dbReference>
<dbReference type="Gene3D" id="3.60.20.40">
    <property type="match status" value="1"/>
</dbReference>
<accession>A0A4R3LT78</accession>
<dbReference type="Proteomes" id="UP000294664">
    <property type="component" value="Unassembled WGS sequence"/>
</dbReference>
<evidence type="ECO:0000256" key="1">
    <source>
        <dbReference type="ARBA" id="ARBA00009381"/>
    </source>
</evidence>
<dbReference type="InterPro" id="IPR043137">
    <property type="entry name" value="GGT_ssub_C"/>
</dbReference>